<evidence type="ECO:0000256" key="5">
    <source>
        <dbReference type="SAM" id="Phobius"/>
    </source>
</evidence>
<gene>
    <name evidence="6" type="ORF">GCM10010918_31220</name>
</gene>
<comment type="subcellular location">
    <subcellularLocation>
        <location evidence="1">Membrane</location>
        <topology evidence="1">Multi-pass membrane protein</topology>
    </subcellularLocation>
</comment>
<evidence type="ECO:0000256" key="2">
    <source>
        <dbReference type="ARBA" id="ARBA00022692"/>
    </source>
</evidence>
<comment type="caution">
    <text evidence="6">The sequence shown here is derived from an EMBL/GenBank/DDBJ whole genome shotgun (WGS) entry which is preliminary data.</text>
</comment>
<dbReference type="EMBL" id="BMHY01000005">
    <property type="protein sequence ID" value="GGG72984.1"/>
    <property type="molecule type" value="Genomic_DNA"/>
</dbReference>
<accession>A0A917HAH1</accession>
<dbReference type="Pfam" id="PF13564">
    <property type="entry name" value="DoxX_2"/>
    <property type="match status" value="1"/>
</dbReference>
<dbReference type="AlphaFoldDB" id="A0A917HAH1"/>
<evidence type="ECO:0000256" key="3">
    <source>
        <dbReference type="ARBA" id="ARBA00022989"/>
    </source>
</evidence>
<evidence type="ECO:0008006" key="8">
    <source>
        <dbReference type="Google" id="ProtNLM"/>
    </source>
</evidence>
<name>A0A917HAH1_9BACL</name>
<keyword evidence="4 5" id="KW-0472">Membrane</keyword>
<evidence type="ECO:0000256" key="1">
    <source>
        <dbReference type="ARBA" id="ARBA00004141"/>
    </source>
</evidence>
<feature type="transmembrane region" description="Helical" evidence="5">
    <location>
        <begin position="67"/>
        <end position="85"/>
    </location>
</feature>
<reference evidence="6 7" key="1">
    <citation type="journal article" date="2014" name="Int. J. Syst. Evol. Microbiol.">
        <title>Complete genome sequence of Corynebacterium casei LMG S-19264T (=DSM 44701T), isolated from a smear-ripened cheese.</title>
        <authorList>
            <consortium name="US DOE Joint Genome Institute (JGI-PGF)"/>
            <person name="Walter F."/>
            <person name="Albersmeier A."/>
            <person name="Kalinowski J."/>
            <person name="Ruckert C."/>
        </authorList>
    </citation>
    <scope>NUCLEOTIDE SEQUENCE [LARGE SCALE GENOMIC DNA]</scope>
    <source>
        <strain evidence="6 7">CGMCC 1.15286</strain>
    </source>
</reference>
<feature type="transmembrane region" description="Helical" evidence="5">
    <location>
        <begin position="97"/>
        <end position="114"/>
    </location>
</feature>
<keyword evidence="2 5" id="KW-0812">Transmembrane</keyword>
<organism evidence="6 7">
    <name type="scientific">Paenibacillus radicis</name>
    <name type="common">ex Gao et al. 2016</name>
    <dbReference type="NCBI Taxonomy" id="1737354"/>
    <lineage>
        <taxon>Bacteria</taxon>
        <taxon>Bacillati</taxon>
        <taxon>Bacillota</taxon>
        <taxon>Bacilli</taxon>
        <taxon>Bacillales</taxon>
        <taxon>Paenibacillaceae</taxon>
        <taxon>Paenibacillus</taxon>
    </lineage>
</organism>
<dbReference type="RefSeq" id="WP_188890115.1">
    <property type="nucleotide sequence ID" value="NZ_BMHY01000005.1"/>
</dbReference>
<keyword evidence="7" id="KW-1185">Reference proteome</keyword>
<evidence type="ECO:0000313" key="7">
    <source>
        <dbReference type="Proteomes" id="UP000600247"/>
    </source>
</evidence>
<evidence type="ECO:0000313" key="6">
    <source>
        <dbReference type="EMBL" id="GGG72984.1"/>
    </source>
</evidence>
<dbReference type="GO" id="GO:0016020">
    <property type="term" value="C:membrane"/>
    <property type="evidence" value="ECO:0007669"/>
    <property type="project" value="UniProtKB-SubCell"/>
</dbReference>
<dbReference type="Proteomes" id="UP000600247">
    <property type="component" value="Unassembled WGS sequence"/>
</dbReference>
<feature type="transmembrane region" description="Helical" evidence="5">
    <location>
        <begin position="42"/>
        <end position="60"/>
    </location>
</feature>
<evidence type="ECO:0000256" key="4">
    <source>
        <dbReference type="ARBA" id="ARBA00023136"/>
    </source>
</evidence>
<proteinExistence type="predicted"/>
<dbReference type="InterPro" id="IPR032808">
    <property type="entry name" value="DoxX"/>
</dbReference>
<protein>
    <recommendedName>
        <fullName evidence="8">DoxX family protein</fullName>
    </recommendedName>
</protein>
<sequence length="124" mass="13455">MDIVAIVLQSLLAFAFLFSGISKVAGVKMQVESFNHLRLPQWFRVITGLVQLISVAALIIGYWEPSWTAAGALLLSLVAIGGFLAHVRVGDPFKNDVPIVVLGVIAIVLFFLRLSELSSFPGFN</sequence>
<keyword evidence="3 5" id="KW-1133">Transmembrane helix</keyword>